<evidence type="ECO:0000313" key="1">
    <source>
        <dbReference type="EMBL" id="GAA5511084.1"/>
    </source>
</evidence>
<dbReference type="Proteomes" id="UP001416858">
    <property type="component" value="Unassembled WGS sequence"/>
</dbReference>
<accession>A0ABP9W138</accession>
<organism evidence="1 2">
    <name type="scientific">Novipirellula caenicola</name>
    <dbReference type="NCBI Taxonomy" id="1536901"/>
    <lineage>
        <taxon>Bacteria</taxon>
        <taxon>Pseudomonadati</taxon>
        <taxon>Planctomycetota</taxon>
        <taxon>Planctomycetia</taxon>
        <taxon>Pirellulales</taxon>
        <taxon>Pirellulaceae</taxon>
        <taxon>Novipirellula</taxon>
    </lineage>
</organism>
<dbReference type="CDD" id="cd03801">
    <property type="entry name" value="GT4_PimA-like"/>
    <property type="match status" value="1"/>
</dbReference>
<protein>
    <submittedName>
        <fullName evidence="1">D-inositol-3-phosphate glycosyltransferase</fullName>
    </submittedName>
</protein>
<reference evidence="1 2" key="1">
    <citation type="submission" date="2024-02" db="EMBL/GenBank/DDBJ databases">
        <title>Rhodopirellula caenicola NBRC 110016.</title>
        <authorList>
            <person name="Ichikawa N."/>
            <person name="Katano-Makiyama Y."/>
            <person name="Hidaka K."/>
        </authorList>
    </citation>
    <scope>NUCLEOTIDE SEQUENCE [LARGE SCALE GENOMIC DNA]</scope>
    <source>
        <strain evidence="1 2">NBRC 110016</strain>
    </source>
</reference>
<dbReference type="SUPFAM" id="SSF53756">
    <property type="entry name" value="UDP-Glycosyltransferase/glycogen phosphorylase"/>
    <property type="match status" value="1"/>
</dbReference>
<dbReference type="PANTHER" id="PTHR12526:SF623">
    <property type="entry name" value="WABG"/>
    <property type="match status" value="1"/>
</dbReference>
<dbReference type="EMBL" id="BAABRO010000035">
    <property type="protein sequence ID" value="GAA5511084.1"/>
    <property type="molecule type" value="Genomic_DNA"/>
</dbReference>
<proteinExistence type="predicted"/>
<comment type="caution">
    <text evidence="1">The sequence shown here is derived from an EMBL/GenBank/DDBJ whole genome shotgun (WGS) entry which is preliminary data.</text>
</comment>
<dbReference type="Pfam" id="PF13692">
    <property type="entry name" value="Glyco_trans_1_4"/>
    <property type="match status" value="1"/>
</dbReference>
<evidence type="ECO:0000313" key="2">
    <source>
        <dbReference type="Proteomes" id="UP001416858"/>
    </source>
</evidence>
<dbReference type="PANTHER" id="PTHR12526">
    <property type="entry name" value="GLYCOSYLTRANSFERASE"/>
    <property type="match status" value="1"/>
</dbReference>
<dbReference type="Gene3D" id="3.40.50.2000">
    <property type="entry name" value="Glycogen Phosphorylase B"/>
    <property type="match status" value="2"/>
</dbReference>
<name>A0ABP9W138_9BACT</name>
<sequence length="396" mass="44912">MTRWVVSQVGAREHFAVARGLAERGELANLFTDAWVPPDSLWSRIPGTGKLADRYHPDLETATIIASTGRSVRWEMIARLRRSQGWPKTIARNTWYQDNVLKQLVRMDDKVDAFFSYSYSALGLLPLCRDRGWMSVVGQIDPGPVEERIVAEEHDRYPQIASSWNHAPKRYWDAWQQEMELADRIVVNSAWSRRCLVEEGIDERKISIIPLVYQPSNVHAHPVNQRTINSKMSNDTFNVLFLGQVNLRKGIARLIHAMRQLKSHPEIRLTIAGPSEVSSQLWDDLQNVQYLGPVRRSHVAKLYRAADVFILPTLSDGYALTQLEALAEGVPVIASKRCGDCVVEGENGWRLPDLEPNTIAEAIVHAKEHRLDFEPPSAFGIESYAKRLAELATSFQ</sequence>
<gene>
    <name evidence="1" type="primary">mshA_21</name>
    <name evidence="1" type="ORF">Rcae01_06597</name>
</gene>
<keyword evidence="2" id="KW-1185">Reference proteome</keyword>